<feature type="domain" description="PAS" evidence="1">
    <location>
        <begin position="60"/>
        <end position="107"/>
    </location>
</feature>
<dbReference type="InterPro" id="IPR013767">
    <property type="entry name" value="PAS_fold"/>
</dbReference>
<dbReference type="SUPFAM" id="SSF55785">
    <property type="entry name" value="PYP-like sensor domain (PAS domain)"/>
    <property type="match status" value="2"/>
</dbReference>
<evidence type="ECO:0000259" key="4">
    <source>
        <dbReference type="PROSITE" id="PS50887"/>
    </source>
</evidence>
<dbReference type="SMART" id="SM00091">
    <property type="entry name" value="PAS"/>
    <property type="match status" value="2"/>
</dbReference>
<dbReference type="InterPro" id="IPR000700">
    <property type="entry name" value="PAS-assoc_C"/>
</dbReference>
<dbReference type="InterPro" id="IPR052155">
    <property type="entry name" value="Biofilm_reg_signaling"/>
</dbReference>
<dbReference type="Pfam" id="PF00563">
    <property type="entry name" value="EAL"/>
    <property type="match status" value="1"/>
</dbReference>
<dbReference type="InterPro" id="IPR035919">
    <property type="entry name" value="EAL_sf"/>
</dbReference>
<dbReference type="SMART" id="SM00052">
    <property type="entry name" value="EAL"/>
    <property type="match status" value="1"/>
</dbReference>
<keyword evidence="6" id="KW-1185">Reference proteome</keyword>
<dbReference type="InterPro" id="IPR035965">
    <property type="entry name" value="PAS-like_dom_sf"/>
</dbReference>
<dbReference type="Gene3D" id="3.20.20.450">
    <property type="entry name" value="EAL domain"/>
    <property type="match status" value="1"/>
</dbReference>
<gene>
    <name evidence="5" type="ORF">BKP45_13835</name>
</gene>
<dbReference type="PANTHER" id="PTHR44757:SF2">
    <property type="entry name" value="BIOFILM ARCHITECTURE MAINTENANCE PROTEIN MBAA"/>
    <property type="match status" value="1"/>
</dbReference>
<dbReference type="Gene3D" id="3.30.70.270">
    <property type="match status" value="1"/>
</dbReference>
<evidence type="ECO:0000259" key="2">
    <source>
        <dbReference type="PROSITE" id="PS50113"/>
    </source>
</evidence>
<dbReference type="Pfam" id="PF00989">
    <property type="entry name" value="PAS"/>
    <property type="match status" value="1"/>
</dbReference>
<dbReference type="InterPro" id="IPR001610">
    <property type="entry name" value="PAC"/>
</dbReference>
<dbReference type="Proteomes" id="UP000180057">
    <property type="component" value="Unassembled WGS sequence"/>
</dbReference>
<dbReference type="InterPro" id="IPR001633">
    <property type="entry name" value="EAL_dom"/>
</dbReference>
<dbReference type="NCBIfam" id="TIGR00254">
    <property type="entry name" value="GGDEF"/>
    <property type="match status" value="1"/>
</dbReference>
<sequence>MNNLVKAAKLLDEIEQIKQQLVNFGKNIEVPKEFSQICKQLNGVVTYLEEEVKNTNYEGNDGSLRDIYEVLKKDSIILVTDEKGFITYVNRKCCQVVGYTRQELIGEHTRIFNSGYHGKDFYKNLWKTILSGEVWKGEMNIKRKNGSSIWNFISIFPILDQKQRPLKFLTLRTDITEKKIMELKLMQTEKQMHSIIENSKLMIGIFDVSGTLTFVNHSVEKILGYRLSEVIGSPIFNYILEEDIIRVQSGLKNILNQTGNSFRFELKIKHKNGYLVWCEISATNHLKDRFINGVVFNLRDITEQKKIDEKTHYMAYFDYLTDLPNRRHFEVLFEQELLIAQEKESQFAMMVLDLDGFTHVNNSLGHKIGDLLLKEVSNKMKQNFGDTAIIGRLSGDEFALLLPNVGEFELIEKATNQLLTSIGNHPFKIGGYEFFITASVGVSVYPYSGKSMQQLFKHANSALYSAKYNGKNQYQIFSPSMNLASDKKFMLKNDLQKAVMNDELIIHYQPRFDPITYEVTGAEALIRWNHPELGMISPLEFIPIAEETGLIIQIGEWLIREVCTKSKMWQRQLITPVKISINLSAIQLFQSNFVEKVLTMLRGTELEAKWIEFEITESVIIDKEEQVLKTLTQIKELGISIALDDFGTGYSAINYLRQIPCDIIKIDKSLVKDMQIEVTNFEIVAAIVALCHKLNKTVVAEGVETPQQLLSLQKIECDEIQGYLFSKPVEETEFVEIIKNKKWINKIVKND</sequence>
<dbReference type="PROSITE" id="PS50887">
    <property type="entry name" value="GGDEF"/>
    <property type="match status" value="1"/>
</dbReference>
<evidence type="ECO:0000259" key="1">
    <source>
        <dbReference type="PROSITE" id="PS50112"/>
    </source>
</evidence>
<dbReference type="SUPFAM" id="SSF141868">
    <property type="entry name" value="EAL domain-like"/>
    <property type="match status" value="1"/>
</dbReference>
<dbReference type="AlphaFoldDB" id="A0A1S2M3L7"/>
<dbReference type="CDD" id="cd01949">
    <property type="entry name" value="GGDEF"/>
    <property type="match status" value="1"/>
</dbReference>
<feature type="domain" description="PAC" evidence="2">
    <location>
        <begin position="262"/>
        <end position="313"/>
    </location>
</feature>
<dbReference type="PROSITE" id="PS50113">
    <property type="entry name" value="PAC"/>
    <property type="match status" value="2"/>
</dbReference>
<dbReference type="EMBL" id="MLQS01000019">
    <property type="protein sequence ID" value="OIJ19234.1"/>
    <property type="molecule type" value="Genomic_DNA"/>
</dbReference>
<evidence type="ECO:0000313" key="5">
    <source>
        <dbReference type="EMBL" id="OIJ19234.1"/>
    </source>
</evidence>
<dbReference type="SMART" id="SM00267">
    <property type="entry name" value="GGDEF"/>
    <property type="match status" value="1"/>
</dbReference>
<feature type="domain" description="PAS" evidence="1">
    <location>
        <begin position="188"/>
        <end position="258"/>
    </location>
</feature>
<dbReference type="GO" id="GO:0006355">
    <property type="term" value="P:regulation of DNA-templated transcription"/>
    <property type="evidence" value="ECO:0007669"/>
    <property type="project" value="InterPro"/>
</dbReference>
<dbReference type="PROSITE" id="PS50883">
    <property type="entry name" value="EAL"/>
    <property type="match status" value="1"/>
</dbReference>
<dbReference type="SUPFAM" id="SSF55073">
    <property type="entry name" value="Nucleotide cyclase"/>
    <property type="match status" value="1"/>
</dbReference>
<protein>
    <recommendedName>
        <fullName evidence="7">PAS domain S-box protein</fullName>
    </recommendedName>
</protein>
<name>A0A1S2M3L7_9BACI</name>
<proteinExistence type="predicted"/>
<accession>A0A1S2M3L7</accession>
<dbReference type="Pfam" id="PF00990">
    <property type="entry name" value="GGDEF"/>
    <property type="match status" value="1"/>
</dbReference>
<evidence type="ECO:0000313" key="6">
    <source>
        <dbReference type="Proteomes" id="UP000180057"/>
    </source>
</evidence>
<dbReference type="InterPro" id="IPR043128">
    <property type="entry name" value="Rev_trsase/Diguanyl_cyclase"/>
</dbReference>
<dbReference type="Pfam" id="PF13426">
    <property type="entry name" value="PAS_9"/>
    <property type="match status" value="1"/>
</dbReference>
<evidence type="ECO:0000259" key="3">
    <source>
        <dbReference type="PROSITE" id="PS50883"/>
    </source>
</evidence>
<dbReference type="Gene3D" id="3.30.450.20">
    <property type="entry name" value="PAS domain"/>
    <property type="match status" value="2"/>
</dbReference>
<dbReference type="PANTHER" id="PTHR44757">
    <property type="entry name" value="DIGUANYLATE CYCLASE DGCP"/>
    <property type="match status" value="1"/>
</dbReference>
<dbReference type="NCBIfam" id="TIGR00229">
    <property type="entry name" value="sensory_box"/>
    <property type="match status" value="2"/>
</dbReference>
<dbReference type="RefSeq" id="WP_071390281.1">
    <property type="nucleotide sequence ID" value="NZ_MLQS01000019.1"/>
</dbReference>
<feature type="domain" description="PAC" evidence="2">
    <location>
        <begin position="135"/>
        <end position="187"/>
    </location>
</feature>
<dbReference type="CDD" id="cd00130">
    <property type="entry name" value="PAS"/>
    <property type="match status" value="2"/>
</dbReference>
<feature type="domain" description="EAL" evidence="3">
    <location>
        <begin position="488"/>
        <end position="742"/>
    </location>
</feature>
<feature type="domain" description="GGDEF" evidence="4">
    <location>
        <begin position="345"/>
        <end position="479"/>
    </location>
</feature>
<organism evidence="5 6">
    <name type="scientific">Anaerobacillus alkalidiazotrophicus</name>
    <dbReference type="NCBI Taxonomy" id="472963"/>
    <lineage>
        <taxon>Bacteria</taxon>
        <taxon>Bacillati</taxon>
        <taxon>Bacillota</taxon>
        <taxon>Bacilli</taxon>
        <taxon>Bacillales</taxon>
        <taxon>Bacillaceae</taxon>
        <taxon>Anaerobacillus</taxon>
    </lineage>
</organism>
<dbReference type="InterPro" id="IPR000014">
    <property type="entry name" value="PAS"/>
</dbReference>
<dbReference type="PROSITE" id="PS50112">
    <property type="entry name" value="PAS"/>
    <property type="match status" value="2"/>
</dbReference>
<reference evidence="5 6" key="1">
    <citation type="submission" date="2016-10" db="EMBL/GenBank/DDBJ databases">
        <title>Draft genome sequences of four alkaliphilic bacteria belonging to the Anaerobacillus genus.</title>
        <authorList>
            <person name="Bassil N.M."/>
            <person name="Lloyd J.R."/>
        </authorList>
    </citation>
    <scope>NUCLEOTIDE SEQUENCE [LARGE SCALE GENOMIC DNA]</scope>
    <source>
        <strain evidence="5 6">DSM 22531</strain>
    </source>
</reference>
<dbReference type="SMART" id="SM00086">
    <property type="entry name" value="PAC"/>
    <property type="match status" value="2"/>
</dbReference>
<dbReference type="InterPro" id="IPR000160">
    <property type="entry name" value="GGDEF_dom"/>
</dbReference>
<dbReference type="InterPro" id="IPR029787">
    <property type="entry name" value="Nucleotide_cyclase"/>
</dbReference>
<dbReference type="CDD" id="cd01948">
    <property type="entry name" value="EAL"/>
    <property type="match status" value="1"/>
</dbReference>
<evidence type="ECO:0008006" key="7">
    <source>
        <dbReference type="Google" id="ProtNLM"/>
    </source>
</evidence>
<comment type="caution">
    <text evidence="5">The sequence shown here is derived from an EMBL/GenBank/DDBJ whole genome shotgun (WGS) entry which is preliminary data.</text>
</comment>
<dbReference type="STRING" id="472963.BKP45_13835"/>